<keyword evidence="8" id="KW-1185">Reference proteome</keyword>
<accession>A0A0K2GJ55</accession>
<dbReference type="AlphaFoldDB" id="A0A0K2GJ55"/>
<evidence type="ECO:0000256" key="5">
    <source>
        <dbReference type="ARBA" id="ARBA00023136"/>
    </source>
</evidence>
<comment type="subcellular location">
    <subcellularLocation>
        <location evidence="1">Membrane</location>
        <topology evidence="1">Multi-pass membrane protein</topology>
    </subcellularLocation>
</comment>
<evidence type="ECO:0000256" key="2">
    <source>
        <dbReference type="ARBA" id="ARBA00005587"/>
    </source>
</evidence>
<keyword evidence="4 6" id="KW-1133">Transmembrane helix</keyword>
<reference evidence="7 8" key="1">
    <citation type="journal article" date="2015" name="Proc. Natl. Acad. Sci. U.S.A.">
        <title>Expanded metabolic versatility of ubiquitous nitrite-oxidizing bacteria from the genus Nitrospira.</title>
        <authorList>
            <person name="Koch H."/>
            <person name="Lucker S."/>
            <person name="Albertsen M."/>
            <person name="Kitzinger K."/>
            <person name="Herbold C."/>
            <person name="Spieck E."/>
            <person name="Nielsen P.H."/>
            <person name="Wagner M."/>
            <person name="Daims H."/>
        </authorList>
    </citation>
    <scope>NUCLEOTIDE SEQUENCE [LARGE SCALE GENOMIC DNA]</scope>
    <source>
        <strain evidence="7 8">NSP M-1</strain>
    </source>
</reference>
<evidence type="ECO:0000256" key="6">
    <source>
        <dbReference type="SAM" id="Phobius"/>
    </source>
</evidence>
<dbReference type="KEGG" id="nmv:NITMOv2_4598"/>
<keyword evidence="5 6" id="KW-0472">Membrane</keyword>
<evidence type="ECO:0000256" key="4">
    <source>
        <dbReference type="ARBA" id="ARBA00022989"/>
    </source>
</evidence>
<comment type="similarity">
    <text evidence="2">Belongs to the acetate uptake transporter (AceTr) (TC 2.A.96) family.</text>
</comment>
<evidence type="ECO:0000313" key="7">
    <source>
        <dbReference type="EMBL" id="ALA60970.1"/>
    </source>
</evidence>
<dbReference type="PANTHER" id="PTHR30178:SF3">
    <property type="entry name" value="SUCCINATE-ACETATE_PROTON SYMPORTER SATP"/>
    <property type="match status" value="1"/>
</dbReference>
<keyword evidence="3 6" id="KW-0812">Transmembrane</keyword>
<feature type="transmembrane region" description="Helical" evidence="6">
    <location>
        <begin position="129"/>
        <end position="147"/>
    </location>
</feature>
<gene>
    <name evidence="7" type="ORF">NITMOv2_4598</name>
</gene>
<organism evidence="7 8">
    <name type="scientific">Nitrospira moscoviensis</name>
    <dbReference type="NCBI Taxonomy" id="42253"/>
    <lineage>
        <taxon>Bacteria</taxon>
        <taxon>Pseudomonadati</taxon>
        <taxon>Nitrospirota</taxon>
        <taxon>Nitrospiria</taxon>
        <taxon>Nitrospirales</taxon>
        <taxon>Nitrospiraceae</taxon>
        <taxon>Nitrospira</taxon>
    </lineage>
</organism>
<dbReference type="InterPro" id="IPR000791">
    <property type="entry name" value="Gpr1/Fun34/SatP-like"/>
</dbReference>
<feature type="transmembrane region" description="Helical" evidence="6">
    <location>
        <begin position="102"/>
        <end position="122"/>
    </location>
</feature>
<dbReference type="Pfam" id="PF01184">
    <property type="entry name" value="Gpr1_Fun34_YaaH"/>
    <property type="match status" value="1"/>
</dbReference>
<dbReference type="EMBL" id="CP011801">
    <property type="protein sequence ID" value="ALA60970.1"/>
    <property type="molecule type" value="Genomic_DNA"/>
</dbReference>
<feature type="transmembrane region" description="Helical" evidence="6">
    <location>
        <begin position="41"/>
        <end position="60"/>
    </location>
</feature>
<proteinExistence type="inferred from homology"/>
<protein>
    <recommendedName>
        <fullName evidence="9">GPR1/FUN34/yaaH family protein</fullName>
    </recommendedName>
</protein>
<dbReference type="Proteomes" id="UP000069205">
    <property type="component" value="Chromosome"/>
</dbReference>
<dbReference type="RefSeq" id="WP_053381742.1">
    <property type="nucleotide sequence ID" value="NZ_CP011801.1"/>
</dbReference>
<dbReference type="GO" id="GO:0016020">
    <property type="term" value="C:membrane"/>
    <property type="evidence" value="ECO:0007669"/>
    <property type="project" value="UniProtKB-SubCell"/>
</dbReference>
<feature type="transmembrane region" description="Helical" evidence="6">
    <location>
        <begin position="12"/>
        <end position="35"/>
    </location>
</feature>
<sequence length="213" mass="22985">MSAVEHHRRIDVLAIGLFGLAVGALTLGVAQVGGIPGTNKIGTLVIALVFGGIVQILAGITDIRYHEQLGGTALTMYGFFWLTVCTAKLVSASSSYHLDMILYAPINLVYAAFSAVMVYLTAYRNATLCILHVVITLTFAFTVLARLEAISELIPGFLHIVVGLMAFYHAIASLTQAFTGHQLVPLGPAFLHHGERAFNRHEADRKDRLVQPG</sequence>
<feature type="transmembrane region" description="Helical" evidence="6">
    <location>
        <begin position="72"/>
        <end position="90"/>
    </location>
</feature>
<feature type="transmembrane region" description="Helical" evidence="6">
    <location>
        <begin position="153"/>
        <end position="171"/>
    </location>
</feature>
<dbReference type="InterPro" id="IPR047623">
    <property type="entry name" value="SatP"/>
</dbReference>
<evidence type="ECO:0000256" key="1">
    <source>
        <dbReference type="ARBA" id="ARBA00004141"/>
    </source>
</evidence>
<dbReference type="PATRIC" id="fig|42253.5.peg.4535"/>
<dbReference type="NCBIfam" id="NF038013">
    <property type="entry name" value="AceTr_1"/>
    <property type="match status" value="1"/>
</dbReference>
<name>A0A0K2GJ55_NITMO</name>
<evidence type="ECO:0008006" key="9">
    <source>
        <dbReference type="Google" id="ProtNLM"/>
    </source>
</evidence>
<evidence type="ECO:0000313" key="8">
    <source>
        <dbReference type="Proteomes" id="UP000069205"/>
    </source>
</evidence>
<dbReference type="STRING" id="42253.NITMOv2_4598"/>
<evidence type="ECO:0000256" key="3">
    <source>
        <dbReference type="ARBA" id="ARBA00022692"/>
    </source>
</evidence>
<dbReference type="OrthoDB" id="9787939at2"/>
<dbReference type="PANTHER" id="PTHR30178">
    <property type="entry name" value="INNER MEMBRANE PROTEIN YAAH"/>
    <property type="match status" value="1"/>
</dbReference>